<dbReference type="GO" id="GO:0005737">
    <property type="term" value="C:cytoplasm"/>
    <property type="evidence" value="ECO:0000318"/>
    <property type="project" value="GO_Central"/>
</dbReference>
<dbReference type="InterPro" id="IPR036410">
    <property type="entry name" value="HSP_DnaJ_Cys-rich_dom_sf"/>
</dbReference>
<evidence type="ECO:0000259" key="1">
    <source>
        <dbReference type="Pfam" id="PF01556"/>
    </source>
</evidence>
<name>D8T4N5_SELML</name>
<protein>
    <recommendedName>
        <fullName evidence="1">Chaperone DnaJ C-terminal domain-containing protein</fullName>
    </recommendedName>
</protein>
<dbReference type="KEGG" id="smo:SELMODRAFT_428983"/>
<keyword evidence="3" id="KW-1185">Reference proteome</keyword>
<dbReference type="STRING" id="88036.D8T4N5"/>
<dbReference type="EMBL" id="GL377674">
    <property type="protein sequence ID" value="EFJ08449.1"/>
    <property type="molecule type" value="Genomic_DNA"/>
</dbReference>
<dbReference type="Gene3D" id="2.10.230.10">
    <property type="entry name" value="Heat shock protein DnaJ, cysteine-rich domain"/>
    <property type="match status" value="1"/>
</dbReference>
<proteinExistence type="predicted"/>
<dbReference type="SUPFAM" id="SSF49493">
    <property type="entry name" value="HSP40/DnaJ peptide-binding domain"/>
    <property type="match status" value="1"/>
</dbReference>
<dbReference type="Proteomes" id="UP000001514">
    <property type="component" value="Unassembled WGS sequence"/>
</dbReference>
<organism evidence="3">
    <name type="scientific">Selaginella moellendorffii</name>
    <name type="common">Spikemoss</name>
    <dbReference type="NCBI Taxonomy" id="88036"/>
    <lineage>
        <taxon>Eukaryota</taxon>
        <taxon>Viridiplantae</taxon>
        <taxon>Streptophyta</taxon>
        <taxon>Embryophyta</taxon>
        <taxon>Tracheophyta</taxon>
        <taxon>Lycopodiopsida</taxon>
        <taxon>Selaginellales</taxon>
        <taxon>Selaginellaceae</taxon>
        <taxon>Selaginella</taxon>
    </lineage>
</organism>
<dbReference type="InterPro" id="IPR008971">
    <property type="entry name" value="HSP40/DnaJ_pept-bd"/>
</dbReference>
<dbReference type="AlphaFoldDB" id="D8T4N5"/>
<dbReference type="GO" id="GO:0051082">
    <property type="term" value="F:unfolded protein binding"/>
    <property type="evidence" value="ECO:0000318"/>
    <property type="project" value="GO_Central"/>
</dbReference>
<dbReference type="Gramene" id="EFJ08449">
    <property type="protein sequence ID" value="EFJ08449"/>
    <property type="gene ID" value="SELMODRAFT_428983"/>
</dbReference>
<dbReference type="PANTHER" id="PTHR43096">
    <property type="entry name" value="DNAJ HOMOLOG 1, MITOCHONDRIAL-RELATED"/>
    <property type="match status" value="1"/>
</dbReference>
<dbReference type="InterPro" id="IPR002939">
    <property type="entry name" value="DnaJ_C"/>
</dbReference>
<accession>D8T4N5</accession>
<dbReference type="Pfam" id="PF01556">
    <property type="entry name" value="DnaJ_C"/>
    <property type="match status" value="1"/>
</dbReference>
<evidence type="ECO:0000313" key="3">
    <source>
        <dbReference type="Proteomes" id="UP000001514"/>
    </source>
</evidence>
<gene>
    <name evidence="2" type="ORF">SELMODRAFT_428983</name>
</gene>
<dbReference type="InParanoid" id="D8T4N5"/>
<dbReference type="HOGENOM" id="CLU_1520382_0_0_1"/>
<sequence length="177" mass="19118">MYDKMGMGAFNECASNCADFSSAIHELMRAMWMQSSRAVKITLSLSFREAAHGCQNPVIFLALVHCRMCSMDDSKYLDGSGIRAGARQQPCSECRGLGKNARKQGLFIIRVPCSACGGSGSQNFCNVCSGGGVVRETKTHDMRIPPGLDTGMRIIIRKGGGVDPLGRLIDLILILKV</sequence>
<feature type="domain" description="Chaperone DnaJ C-terminal" evidence="1">
    <location>
        <begin position="40"/>
        <end position="177"/>
    </location>
</feature>
<evidence type="ECO:0000313" key="2">
    <source>
        <dbReference type="EMBL" id="EFJ08449.1"/>
    </source>
</evidence>
<dbReference type="GO" id="GO:0042026">
    <property type="term" value="P:protein refolding"/>
    <property type="evidence" value="ECO:0000318"/>
    <property type="project" value="GO_Central"/>
</dbReference>
<dbReference type="PANTHER" id="PTHR43096:SF22">
    <property type="entry name" value="MOLECULAR CHAPERONE HSP40_DNAJ FAMILY PROTEIN"/>
    <property type="match status" value="1"/>
</dbReference>
<dbReference type="eggNOG" id="KOG0715">
    <property type="taxonomic scope" value="Eukaryota"/>
</dbReference>
<reference evidence="2 3" key="1">
    <citation type="journal article" date="2011" name="Science">
        <title>The Selaginella genome identifies genetic changes associated with the evolution of vascular plants.</title>
        <authorList>
            <person name="Banks J.A."/>
            <person name="Nishiyama T."/>
            <person name="Hasebe M."/>
            <person name="Bowman J.L."/>
            <person name="Gribskov M."/>
            <person name="dePamphilis C."/>
            <person name="Albert V.A."/>
            <person name="Aono N."/>
            <person name="Aoyama T."/>
            <person name="Ambrose B.A."/>
            <person name="Ashton N.W."/>
            <person name="Axtell M.J."/>
            <person name="Barker E."/>
            <person name="Barker M.S."/>
            <person name="Bennetzen J.L."/>
            <person name="Bonawitz N.D."/>
            <person name="Chapple C."/>
            <person name="Cheng C."/>
            <person name="Correa L.G."/>
            <person name="Dacre M."/>
            <person name="DeBarry J."/>
            <person name="Dreyer I."/>
            <person name="Elias M."/>
            <person name="Engstrom E.M."/>
            <person name="Estelle M."/>
            <person name="Feng L."/>
            <person name="Finet C."/>
            <person name="Floyd S.K."/>
            <person name="Frommer W.B."/>
            <person name="Fujita T."/>
            <person name="Gramzow L."/>
            <person name="Gutensohn M."/>
            <person name="Harholt J."/>
            <person name="Hattori M."/>
            <person name="Heyl A."/>
            <person name="Hirai T."/>
            <person name="Hiwatashi Y."/>
            <person name="Ishikawa M."/>
            <person name="Iwata M."/>
            <person name="Karol K.G."/>
            <person name="Koehler B."/>
            <person name="Kolukisaoglu U."/>
            <person name="Kubo M."/>
            <person name="Kurata T."/>
            <person name="Lalonde S."/>
            <person name="Li K."/>
            <person name="Li Y."/>
            <person name="Litt A."/>
            <person name="Lyons E."/>
            <person name="Manning G."/>
            <person name="Maruyama T."/>
            <person name="Michael T.P."/>
            <person name="Mikami K."/>
            <person name="Miyazaki S."/>
            <person name="Morinaga S."/>
            <person name="Murata T."/>
            <person name="Mueller-Roeber B."/>
            <person name="Nelson D.R."/>
            <person name="Obara M."/>
            <person name="Oguri Y."/>
            <person name="Olmstead R.G."/>
            <person name="Onodera N."/>
            <person name="Petersen B.L."/>
            <person name="Pils B."/>
            <person name="Prigge M."/>
            <person name="Rensing S.A."/>
            <person name="Riano-Pachon D.M."/>
            <person name="Roberts A.W."/>
            <person name="Sato Y."/>
            <person name="Scheller H.V."/>
            <person name="Schulz B."/>
            <person name="Schulz C."/>
            <person name="Shakirov E.V."/>
            <person name="Shibagaki N."/>
            <person name="Shinohara N."/>
            <person name="Shippen D.E."/>
            <person name="Soerensen I."/>
            <person name="Sotooka R."/>
            <person name="Sugimoto N."/>
            <person name="Sugita M."/>
            <person name="Sumikawa N."/>
            <person name="Tanurdzic M."/>
            <person name="Theissen G."/>
            <person name="Ulvskov P."/>
            <person name="Wakazuki S."/>
            <person name="Weng J.K."/>
            <person name="Willats W.W."/>
            <person name="Wipf D."/>
            <person name="Wolf P.G."/>
            <person name="Yang L."/>
            <person name="Zimmer A.D."/>
            <person name="Zhu Q."/>
            <person name="Mitros T."/>
            <person name="Hellsten U."/>
            <person name="Loque D."/>
            <person name="Otillar R."/>
            <person name="Salamov A."/>
            <person name="Schmutz J."/>
            <person name="Shapiro H."/>
            <person name="Lindquist E."/>
            <person name="Lucas S."/>
            <person name="Rokhsar D."/>
            <person name="Grigoriev I.V."/>
        </authorList>
    </citation>
    <scope>NUCLEOTIDE SEQUENCE [LARGE SCALE GENOMIC DNA]</scope>
</reference>
<dbReference type="Gene3D" id="2.60.260.20">
    <property type="entry name" value="Urease metallochaperone UreE, N-terminal domain"/>
    <property type="match status" value="1"/>
</dbReference>
<dbReference type="OMA" id="NECASNC"/>
<dbReference type="SUPFAM" id="SSF57938">
    <property type="entry name" value="DnaJ/Hsp40 cysteine-rich domain"/>
    <property type="match status" value="1"/>
</dbReference>